<gene>
    <name evidence="1" type="ORF">K488DRAFT_84818</name>
</gene>
<dbReference type="EMBL" id="MU273517">
    <property type="protein sequence ID" value="KAI0033539.1"/>
    <property type="molecule type" value="Genomic_DNA"/>
</dbReference>
<dbReference type="Proteomes" id="UP000814128">
    <property type="component" value="Unassembled WGS sequence"/>
</dbReference>
<organism evidence="1 2">
    <name type="scientific">Vararia minispora EC-137</name>
    <dbReference type="NCBI Taxonomy" id="1314806"/>
    <lineage>
        <taxon>Eukaryota</taxon>
        <taxon>Fungi</taxon>
        <taxon>Dikarya</taxon>
        <taxon>Basidiomycota</taxon>
        <taxon>Agaricomycotina</taxon>
        <taxon>Agaricomycetes</taxon>
        <taxon>Russulales</taxon>
        <taxon>Lachnocladiaceae</taxon>
        <taxon>Vararia</taxon>
    </lineage>
</organism>
<reference evidence="1" key="2">
    <citation type="journal article" date="2022" name="New Phytol.">
        <title>Evolutionary transition to the ectomycorrhizal habit in the genomes of a hyperdiverse lineage of mushroom-forming fungi.</title>
        <authorList>
            <person name="Looney B."/>
            <person name="Miyauchi S."/>
            <person name="Morin E."/>
            <person name="Drula E."/>
            <person name="Courty P.E."/>
            <person name="Kohler A."/>
            <person name="Kuo A."/>
            <person name="LaButti K."/>
            <person name="Pangilinan J."/>
            <person name="Lipzen A."/>
            <person name="Riley R."/>
            <person name="Andreopoulos W."/>
            <person name="He G."/>
            <person name="Johnson J."/>
            <person name="Nolan M."/>
            <person name="Tritt A."/>
            <person name="Barry K.W."/>
            <person name="Grigoriev I.V."/>
            <person name="Nagy L.G."/>
            <person name="Hibbett D."/>
            <person name="Henrissat B."/>
            <person name="Matheny P.B."/>
            <person name="Labbe J."/>
            <person name="Martin F.M."/>
        </authorList>
    </citation>
    <scope>NUCLEOTIDE SEQUENCE</scope>
    <source>
        <strain evidence="1">EC-137</strain>
    </source>
</reference>
<comment type="caution">
    <text evidence="1">The sequence shown here is derived from an EMBL/GenBank/DDBJ whole genome shotgun (WGS) entry which is preliminary data.</text>
</comment>
<evidence type="ECO:0000313" key="1">
    <source>
        <dbReference type="EMBL" id="KAI0033539.1"/>
    </source>
</evidence>
<sequence length="153" mass="16043">MVITLNAPSSSATASQIPPVLATLGNSEIVLLELQGEIEVEGDSRGKTAAILSLDDDGKGKPTLRIGHNLLEGKVVSLPKALAVLQRDRSTPPDLLDVHGSDDLPSLPDSQTYTIRAIVRKKLLFSKRPMPIVGSGMSAANGKPVSLTGRQSG</sequence>
<accession>A0ACB8QP40</accession>
<proteinExistence type="predicted"/>
<name>A0ACB8QP40_9AGAM</name>
<keyword evidence="2" id="KW-1185">Reference proteome</keyword>
<reference evidence="1" key="1">
    <citation type="submission" date="2021-02" db="EMBL/GenBank/DDBJ databases">
        <authorList>
            <consortium name="DOE Joint Genome Institute"/>
            <person name="Ahrendt S."/>
            <person name="Looney B.P."/>
            <person name="Miyauchi S."/>
            <person name="Morin E."/>
            <person name="Drula E."/>
            <person name="Courty P.E."/>
            <person name="Chicoki N."/>
            <person name="Fauchery L."/>
            <person name="Kohler A."/>
            <person name="Kuo A."/>
            <person name="Labutti K."/>
            <person name="Pangilinan J."/>
            <person name="Lipzen A."/>
            <person name="Riley R."/>
            <person name="Andreopoulos W."/>
            <person name="He G."/>
            <person name="Johnson J."/>
            <person name="Barry K.W."/>
            <person name="Grigoriev I.V."/>
            <person name="Nagy L."/>
            <person name="Hibbett D."/>
            <person name="Henrissat B."/>
            <person name="Matheny P.B."/>
            <person name="Labbe J."/>
            <person name="Martin F."/>
        </authorList>
    </citation>
    <scope>NUCLEOTIDE SEQUENCE</scope>
    <source>
        <strain evidence="1">EC-137</strain>
    </source>
</reference>
<protein>
    <submittedName>
        <fullName evidence="1">Uncharacterized protein</fullName>
    </submittedName>
</protein>
<evidence type="ECO:0000313" key="2">
    <source>
        <dbReference type="Proteomes" id="UP000814128"/>
    </source>
</evidence>